<name>A0A6N6RJF6_9FLAO</name>
<protein>
    <submittedName>
        <fullName evidence="2">Uncharacterized protein</fullName>
    </submittedName>
</protein>
<proteinExistence type="predicted"/>
<evidence type="ECO:0000313" key="2">
    <source>
        <dbReference type="EMBL" id="KAB2813721.1"/>
    </source>
</evidence>
<keyword evidence="1" id="KW-0472">Membrane</keyword>
<keyword evidence="1" id="KW-0812">Transmembrane</keyword>
<keyword evidence="3" id="KW-1185">Reference proteome</keyword>
<gene>
    <name evidence="2" type="ORF">F8C67_06055</name>
</gene>
<dbReference type="EMBL" id="WBVO01000003">
    <property type="protein sequence ID" value="KAB2813721.1"/>
    <property type="molecule type" value="Genomic_DNA"/>
</dbReference>
<dbReference type="RefSeq" id="WP_151666923.1">
    <property type="nucleotide sequence ID" value="NZ_WBVO01000003.1"/>
</dbReference>
<accession>A0A6N6RJF6</accession>
<keyword evidence="1" id="KW-1133">Transmembrane helix</keyword>
<dbReference type="Proteomes" id="UP000468650">
    <property type="component" value="Unassembled WGS sequence"/>
</dbReference>
<comment type="caution">
    <text evidence="2">The sequence shown here is derived from an EMBL/GenBank/DDBJ whole genome shotgun (WGS) entry which is preliminary data.</text>
</comment>
<feature type="transmembrane region" description="Helical" evidence="1">
    <location>
        <begin position="6"/>
        <end position="24"/>
    </location>
</feature>
<evidence type="ECO:0000313" key="3">
    <source>
        <dbReference type="Proteomes" id="UP000468650"/>
    </source>
</evidence>
<sequence>MKPRTQLLIVLITVVIGTGFVLLMKQYNPLSEYDGYHTDRVLYFKVGRATDRIELQVREEEDGTESQRIVQISKGFVSTTITEVDLDTLNLAGYEPAE</sequence>
<dbReference type="AlphaFoldDB" id="A0A6N6RJF6"/>
<organism evidence="2 3">
    <name type="scientific">Phaeocystidibacter luteus</name>
    <dbReference type="NCBI Taxonomy" id="911197"/>
    <lineage>
        <taxon>Bacteria</taxon>
        <taxon>Pseudomonadati</taxon>
        <taxon>Bacteroidota</taxon>
        <taxon>Flavobacteriia</taxon>
        <taxon>Flavobacteriales</taxon>
        <taxon>Phaeocystidibacteraceae</taxon>
        <taxon>Phaeocystidibacter</taxon>
    </lineage>
</organism>
<reference evidence="2 3" key="1">
    <citation type="submission" date="2019-09" db="EMBL/GenBank/DDBJ databases">
        <title>Genomes of family Cryomorphaceae.</title>
        <authorList>
            <person name="Bowman J.P."/>
        </authorList>
    </citation>
    <scope>NUCLEOTIDE SEQUENCE [LARGE SCALE GENOMIC DNA]</scope>
    <source>
        <strain evidence="2 3">LMG 25704</strain>
    </source>
</reference>
<evidence type="ECO:0000256" key="1">
    <source>
        <dbReference type="SAM" id="Phobius"/>
    </source>
</evidence>